<dbReference type="NCBIfam" id="TIGR00275">
    <property type="entry name" value="aminoacetone oxidase family FAD-binding enzyme"/>
    <property type="match status" value="1"/>
</dbReference>
<dbReference type="EMBL" id="AEPV01000001">
    <property type="protein sequence ID" value="EFU75162.1"/>
    <property type="molecule type" value="Genomic_DNA"/>
</dbReference>
<evidence type="ECO:0000256" key="1">
    <source>
        <dbReference type="ARBA" id="ARBA00001974"/>
    </source>
</evidence>
<comment type="caution">
    <text evidence="6">The sequence shown here is derived from an EMBL/GenBank/DDBJ whole genome shotgun (WGS) entry which is preliminary data.</text>
</comment>
<protein>
    <submittedName>
        <fullName evidence="6">Flavoprotein family protein</fullName>
    </submittedName>
</protein>
<keyword evidence="2" id="KW-0285">Flavoprotein</keyword>
<evidence type="ECO:0000313" key="7">
    <source>
        <dbReference type="Proteomes" id="UP000010296"/>
    </source>
</evidence>
<dbReference type="InterPro" id="IPR036188">
    <property type="entry name" value="FAD/NAD-bd_sf"/>
</dbReference>
<dbReference type="PRINTS" id="PR00411">
    <property type="entry name" value="PNDRDTASEI"/>
</dbReference>
<dbReference type="Pfam" id="PF22780">
    <property type="entry name" value="HI0933_like_1st"/>
    <property type="match status" value="1"/>
</dbReference>
<sequence>MLPFDGGTMNTKYDVIVVGGGTSGMMASIAAAEQGAKVVLIDKNKKYGKKLLMTGGGRCNVTNNREVDDLIRHIPGNGRFLYSTFSQFNNFDVMDFFESHGVSLKEEDHGRMFPVTNKSKTIVDTLVETATQLGVTLLPNTTVKSLLFDADHITGVKTEFETIQAPCVILTTGGKTYPSTGSTGDGYRFAKSVGHTITPLYATESPLLSDEAFIHSKELQGISLRDCLLQVLDNQGKLVTEHKMDLLFTHFGLSGPAALRCSSFVNQLLESQPDVTVVLDCFPERSKEELLQSITTKLHQSKKAAKNELAAFLPDRLLVFYLEQLGLADTPANQLTEAQILSIVEKWKAFPIRVNKTLPIEKSFVTGGGVNTKEIQPKSMESKKKNGLFFAGELVDVNGYTGGFNITAAFCTGHSAGVHAAQEASYFQF</sequence>
<evidence type="ECO:0000256" key="2">
    <source>
        <dbReference type="ARBA" id="ARBA00022630"/>
    </source>
</evidence>
<feature type="domain" description="RsdA/BaiN/AoA(So)-like insert" evidence="5">
    <location>
        <begin position="201"/>
        <end position="365"/>
    </location>
</feature>
<dbReference type="Proteomes" id="UP000010296">
    <property type="component" value="Unassembled WGS sequence"/>
</dbReference>
<dbReference type="InterPro" id="IPR004792">
    <property type="entry name" value="BaiN-like"/>
</dbReference>
<evidence type="ECO:0000256" key="3">
    <source>
        <dbReference type="ARBA" id="ARBA00022827"/>
    </source>
</evidence>
<dbReference type="InterPro" id="IPR023166">
    <property type="entry name" value="BaiN-like_dom_sf"/>
</dbReference>
<dbReference type="AlphaFoldDB" id="E6LCD5"/>
<dbReference type="InterPro" id="IPR055178">
    <property type="entry name" value="RsdA/BaiN/AoA(So)-like_dom"/>
</dbReference>
<dbReference type="Gene3D" id="2.40.30.10">
    <property type="entry name" value="Translation factors"/>
    <property type="match status" value="1"/>
</dbReference>
<name>E6LCD5_ENTI1</name>
<dbReference type="HOGENOM" id="CLU_025174_3_1_9"/>
<comment type="cofactor">
    <cofactor evidence="1">
        <name>FAD</name>
        <dbReference type="ChEBI" id="CHEBI:57692"/>
    </cofactor>
</comment>
<organism evidence="6 7">
    <name type="scientific">Enterococcus italicus (strain DSM 15952 / CCUG 50447 / LMG 22039 / TP 1.5)</name>
    <dbReference type="NCBI Taxonomy" id="888064"/>
    <lineage>
        <taxon>Bacteria</taxon>
        <taxon>Bacillati</taxon>
        <taxon>Bacillota</taxon>
        <taxon>Bacilli</taxon>
        <taxon>Lactobacillales</taxon>
        <taxon>Enterococcaceae</taxon>
        <taxon>Enterococcus</taxon>
    </lineage>
</organism>
<dbReference type="eggNOG" id="COG2081">
    <property type="taxonomic scope" value="Bacteria"/>
</dbReference>
<keyword evidence="7" id="KW-1185">Reference proteome</keyword>
<evidence type="ECO:0000259" key="4">
    <source>
        <dbReference type="Pfam" id="PF03486"/>
    </source>
</evidence>
<dbReference type="Pfam" id="PF03486">
    <property type="entry name" value="HI0933_like"/>
    <property type="match status" value="1"/>
</dbReference>
<dbReference type="SUPFAM" id="SSF160996">
    <property type="entry name" value="HI0933 insert domain-like"/>
    <property type="match status" value="1"/>
</dbReference>
<dbReference type="PANTHER" id="PTHR42887:SF2">
    <property type="entry name" value="OS12G0638800 PROTEIN"/>
    <property type="match status" value="1"/>
</dbReference>
<feature type="domain" description="RsdA/BaiN/AoA(So)-like Rossmann fold-like" evidence="4">
    <location>
        <begin position="14"/>
        <end position="417"/>
    </location>
</feature>
<evidence type="ECO:0000313" key="6">
    <source>
        <dbReference type="EMBL" id="EFU75162.1"/>
    </source>
</evidence>
<keyword evidence="3" id="KW-0274">FAD</keyword>
<reference evidence="6 7" key="1">
    <citation type="submission" date="2010-12" db="EMBL/GenBank/DDBJ databases">
        <authorList>
            <person name="Muzny D."/>
            <person name="Qin X."/>
            <person name="Deng J."/>
            <person name="Jiang H."/>
            <person name="Liu Y."/>
            <person name="Qu J."/>
            <person name="Song X.-Z."/>
            <person name="Zhang L."/>
            <person name="Thornton R."/>
            <person name="Coyle M."/>
            <person name="Francisco L."/>
            <person name="Jackson L."/>
            <person name="Javaid M."/>
            <person name="Korchina V."/>
            <person name="Kovar C."/>
            <person name="Mata R."/>
            <person name="Mathew T."/>
            <person name="Ngo R."/>
            <person name="Nguyen L."/>
            <person name="Nguyen N."/>
            <person name="Okwuonu G."/>
            <person name="Ongeri F."/>
            <person name="Pham C."/>
            <person name="Simmons D."/>
            <person name="Wilczek-Boney K."/>
            <person name="Hale W."/>
            <person name="Jakkamsetti A."/>
            <person name="Pham P."/>
            <person name="Ruth R."/>
            <person name="San Lucas F."/>
            <person name="Warren J."/>
            <person name="Zhang J."/>
            <person name="Zhao Z."/>
            <person name="Zhou C."/>
            <person name="Zhu D."/>
            <person name="Lee S."/>
            <person name="Bess C."/>
            <person name="Blankenburg K."/>
            <person name="Forbes L."/>
            <person name="Fu Q."/>
            <person name="Gubbala S."/>
            <person name="Hirani K."/>
            <person name="Jayaseelan J.C."/>
            <person name="Lara F."/>
            <person name="Munidasa M."/>
            <person name="Palculict T."/>
            <person name="Patil S."/>
            <person name="Pu L.-L."/>
            <person name="Saada N."/>
            <person name="Tang L."/>
            <person name="Weissenberger G."/>
            <person name="Zhu Y."/>
            <person name="Hemphill L."/>
            <person name="Shang Y."/>
            <person name="Youmans B."/>
            <person name="Ayvaz T."/>
            <person name="Ross M."/>
            <person name="Santibanez J."/>
            <person name="Aqrawi P."/>
            <person name="Gross S."/>
            <person name="Joshi V."/>
            <person name="Fowler G."/>
            <person name="Nazareth L."/>
            <person name="Reid J."/>
            <person name="Worley K."/>
            <person name="Petrosino J."/>
            <person name="Highlander S."/>
            <person name="Gibbs R."/>
        </authorList>
    </citation>
    <scope>NUCLEOTIDE SEQUENCE [LARGE SCALE GENOMIC DNA]</scope>
    <source>
        <strain evidence="7">DSM 15952 / CCUG 50447 / LMG 22039 / TP 1.5</strain>
    </source>
</reference>
<dbReference type="PANTHER" id="PTHR42887">
    <property type="entry name" value="OS12G0638800 PROTEIN"/>
    <property type="match status" value="1"/>
</dbReference>
<dbReference type="InterPro" id="IPR057661">
    <property type="entry name" value="RsdA/BaiN/AoA(So)_Rossmann"/>
</dbReference>
<gene>
    <name evidence="6" type="ORF">HMPREF9088_0025</name>
</gene>
<dbReference type="STRING" id="888064.HMPREF9088_0025"/>
<dbReference type="Gene3D" id="1.10.8.260">
    <property type="entry name" value="HI0933 insert domain-like"/>
    <property type="match status" value="1"/>
</dbReference>
<dbReference type="Gene3D" id="3.50.50.60">
    <property type="entry name" value="FAD/NAD(P)-binding domain"/>
    <property type="match status" value="1"/>
</dbReference>
<evidence type="ECO:0000259" key="5">
    <source>
        <dbReference type="Pfam" id="PF22780"/>
    </source>
</evidence>
<accession>E6LCD5</accession>
<proteinExistence type="predicted"/>
<dbReference type="SUPFAM" id="SSF51905">
    <property type="entry name" value="FAD/NAD(P)-binding domain"/>
    <property type="match status" value="1"/>
</dbReference>
<dbReference type="PATRIC" id="fig|888064.11.peg.676"/>